<dbReference type="InterPro" id="IPR008949">
    <property type="entry name" value="Isoprenoid_synthase_dom_sf"/>
</dbReference>
<protein>
    <recommendedName>
        <fullName evidence="9">Farnesyl diphosphate synthase</fullName>
    </recommendedName>
</protein>
<dbReference type="InterPro" id="IPR000092">
    <property type="entry name" value="Polyprenyl_synt"/>
</dbReference>
<keyword evidence="8" id="KW-1185">Reference proteome</keyword>
<dbReference type="Gene3D" id="1.10.600.10">
    <property type="entry name" value="Farnesyl Diphosphate Synthase"/>
    <property type="match status" value="2"/>
</dbReference>
<comment type="pathway">
    <text evidence="5">Pheromone biosynthesis.</text>
</comment>
<dbReference type="PANTHER" id="PTHR11525:SF0">
    <property type="entry name" value="FARNESYL PYROPHOSPHATE SYNTHASE"/>
    <property type="match status" value="1"/>
</dbReference>
<reference evidence="7" key="1">
    <citation type="submission" date="2022-03" db="EMBL/GenBank/DDBJ databases">
        <authorList>
            <person name="Martin H S."/>
        </authorList>
    </citation>
    <scope>NUCLEOTIDE SEQUENCE</scope>
</reference>
<gene>
    <name evidence="7" type="ORF">IPOD504_LOCUS3749</name>
</gene>
<dbReference type="Proteomes" id="UP000837857">
    <property type="component" value="Chromosome 14"/>
</dbReference>
<evidence type="ECO:0000256" key="3">
    <source>
        <dbReference type="ARBA" id="ARBA00022723"/>
    </source>
</evidence>
<organism evidence="7 8">
    <name type="scientific">Iphiclides podalirius</name>
    <name type="common">scarce swallowtail</name>
    <dbReference type="NCBI Taxonomy" id="110791"/>
    <lineage>
        <taxon>Eukaryota</taxon>
        <taxon>Metazoa</taxon>
        <taxon>Ecdysozoa</taxon>
        <taxon>Arthropoda</taxon>
        <taxon>Hexapoda</taxon>
        <taxon>Insecta</taxon>
        <taxon>Pterygota</taxon>
        <taxon>Neoptera</taxon>
        <taxon>Endopterygota</taxon>
        <taxon>Lepidoptera</taxon>
        <taxon>Glossata</taxon>
        <taxon>Ditrysia</taxon>
        <taxon>Papilionoidea</taxon>
        <taxon>Papilionidae</taxon>
        <taxon>Papilioninae</taxon>
        <taxon>Iphiclides</taxon>
    </lineage>
</organism>
<evidence type="ECO:0000256" key="6">
    <source>
        <dbReference type="RuleBase" id="RU004466"/>
    </source>
</evidence>
<dbReference type="InterPro" id="IPR039702">
    <property type="entry name" value="FPS1-like"/>
</dbReference>
<keyword evidence="3" id="KW-0479">Metal-binding</keyword>
<name>A0ABN8HW62_9NEOP</name>
<comment type="cofactor">
    <cofactor evidence="1">
        <name>Mg(2+)</name>
        <dbReference type="ChEBI" id="CHEBI:18420"/>
    </cofactor>
</comment>
<evidence type="ECO:0000256" key="5">
    <source>
        <dbReference type="ARBA" id="ARBA00033740"/>
    </source>
</evidence>
<evidence type="ECO:0000256" key="2">
    <source>
        <dbReference type="ARBA" id="ARBA00022679"/>
    </source>
</evidence>
<evidence type="ECO:0000256" key="4">
    <source>
        <dbReference type="ARBA" id="ARBA00022842"/>
    </source>
</evidence>
<feature type="non-terminal residue" evidence="7">
    <location>
        <position position="287"/>
    </location>
</feature>
<evidence type="ECO:0000313" key="7">
    <source>
        <dbReference type="EMBL" id="CAH2042337.1"/>
    </source>
</evidence>
<dbReference type="PANTHER" id="PTHR11525">
    <property type="entry name" value="FARNESYL-PYROPHOSPHATE SYNTHETASE"/>
    <property type="match status" value="1"/>
</dbReference>
<evidence type="ECO:0000313" key="8">
    <source>
        <dbReference type="Proteomes" id="UP000837857"/>
    </source>
</evidence>
<evidence type="ECO:0000256" key="1">
    <source>
        <dbReference type="ARBA" id="ARBA00001946"/>
    </source>
</evidence>
<proteinExistence type="inferred from homology"/>
<dbReference type="Pfam" id="PF00348">
    <property type="entry name" value="polyprenyl_synt"/>
    <property type="match status" value="2"/>
</dbReference>
<comment type="similarity">
    <text evidence="6">Belongs to the FPP/GGPP synthase family.</text>
</comment>
<evidence type="ECO:0008006" key="9">
    <source>
        <dbReference type="Google" id="ProtNLM"/>
    </source>
</evidence>
<dbReference type="CDD" id="cd00867">
    <property type="entry name" value="Trans_IPPS"/>
    <property type="match status" value="1"/>
</dbReference>
<sequence>MSLSKWLWRTTRSCLNRQNIREEHLLQRATNLNGSLSKIIDDGLAISDLAKTTTLRERIRKMIEYHTIERVPVQGQITLLAYEMLEQPEKIKDHTLHQAVVLAWAVELIQSYFLIMDDLEDGAATRCGKPCWHLLPEVKTLVMNDASMFRSFIHEIIQQNFKEPLYTNLTTLFNENDFMDCFDAESTTGKTGTDIQEGKCTWLAVNSLQRCSARQRKIFHECYGSWDPEHVARIKQIYEDMALTKLYKEDQRIRYENFMSQVRELPSNAVPSPALFLQLLNVIQSNQ</sequence>
<dbReference type="SUPFAM" id="SSF48576">
    <property type="entry name" value="Terpenoid synthases"/>
    <property type="match status" value="1"/>
</dbReference>
<keyword evidence="2 6" id="KW-0808">Transferase</keyword>
<keyword evidence="4" id="KW-0460">Magnesium</keyword>
<accession>A0ABN8HW62</accession>
<dbReference type="EMBL" id="OW152826">
    <property type="protein sequence ID" value="CAH2042337.1"/>
    <property type="molecule type" value="Genomic_DNA"/>
</dbReference>